<reference evidence="11 12" key="1">
    <citation type="submission" date="2023-08" db="EMBL/GenBank/DDBJ databases">
        <title>Achromobacter seleniivolatilans sp. nov., isolated from seleniferous soil.</title>
        <authorList>
            <person name="Zhang S."/>
            <person name="Li K."/>
            <person name="Peng J."/>
            <person name="Zhao Q."/>
            <person name="Wang H."/>
            <person name="Guo Y."/>
        </authorList>
    </citation>
    <scope>NUCLEOTIDE SEQUENCE [LARGE SCALE GENOMIC DNA]</scope>
    <source>
        <strain evidence="11 12">R39</strain>
    </source>
</reference>
<sequence length="107" mass="10933">MSPWIYLIAAGALEVVFATSMKYADGFSKPVASAITLIAAIGSVALLTMALKAIPLSVGYIAWMGIGAVGTVVFGLVLFGESMTLTKLLSLTVIVIGVLGLKISADA</sequence>
<accession>A0ABY9LU90</accession>
<evidence type="ECO:0000256" key="4">
    <source>
        <dbReference type="ARBA" id="ARBA00022692"/>
    </source>
</evidence>
<evidence type="ECO:0000256" key="10">
    <source>
        <dbReference type="SAM" id="Phobius"/>
    </source>
</evidence>
<name>A0ABY9LU90_9BURK</name>
<organism evidence="11 12">
    <name type="scientific">Achromobacter seleniivolatilans</name>
    <dbReference type="NCBI Taxonomy" id="3047478"/>
    <lineage>
        <taxon>Bacteria</taxon>
        <taxon>Pseudomonadati</taxon>
        <taxon>Pseudomonadota</taxon>
        <taxon>Betaproteobacteria</taxon>
        <taxon>Burkholderiales</taxon>
        <taxon>Alcaligenaceae</taxon>
        <taxon>Achromobacter</taxon>
    </lineage>
</organism>
<comment type="similarity">
    <text evidence="7">Belongs to the drug/metabolite transporter (DMT) superfamily. Small multidrug resistance (SMR) (TC 2.A.7.1) family. Gdx/SugE subfamily.</text>
</comment>
<evidence type="ECO:0000256" key="8">
    <source>
        <dbReference type="ARBA" id="ARBA00039168"/>
    </source>
</evidence>
<evidence type="ECO:0000256" key="7">
    <source>
        <dbReference type="ARBA" id="ARBA00038151"/>
    </source>
</evidence>
<protein>
    <recommendedName>
        <fullName evidence="8">Guanidinium exporter</fullName>
    </recommendedName>
</protein>
<evidence type="ECO:0000256" key="6">
    <source>
        <dbReference type="ARBA" id="ARBA00023136"/>
    </source>
</evidence>
<evidence type="ECO:0000313" key="11">
    <source>
        <dbReference type="EMBL" id="WMD18323.1"/>
    </source>
</evidence>
<evidence type="ECO:0000256" key="9">
    <source>
        <dbReference type="RuleBase" id="RU003942"/>
    </source>
</evidence>
<dbReference type="Pfam" id="PF00893">
    <property type="entry name" value="Multi_Drug_Res"/>
    <property type="match status" value="1"/>
</dbReference>
<keyword evidence="3" id="KW-1003">Cell membrane</keyword>
<dbReference type="SUPFAM" id="SSF103481">
    <property type="entry name" value="Multidrug resistance efflux transporter EmrE"/>
    <property type="match status" value="1"/>
</dbReference>
<comment type="subcellular location">
    <subcellularLocation>
        <location evidence="1 9">Cell membrane</location>
        <topology evidence="1 9">Multi-pass membrane protein</topology>
    </subcellularLocation>
</comment>
<feature type="transmembrane region" description="Helical" evidence="10">
    <location>
        <begin position="60"/>
        <end position="79"/>
    </location>
</feature>
<dbReference type="RefSeq" id="WP_306937338.1">
    <property type="nucleotide sequence ID" value="NZ_CP132976.1"/>
</dbReference>
<evidence type="ECO:0000256" key="2">
    <source>
        <dbReference type="ARBA" id="ARBA00022448"/>
    </source>
</evidence>
<gene>
    <name evidence="11" type="ORF">RAS12_16920</name>
</gene>
<dbReference type="PANTHER" id="PTHR30561">
    <property type="entry name" value="SMR FAMILY PROTON-DEPENDENT DRUG EFFLUX TRANSPORTER SUGE"/>
    <property type="match status" value="1"/>
</dbReference>
<keyword evidence="6 10" id="KW-0472">Membrane</keyword>
<dbReference type="InterPro" id="IPR000390">
    <property type="entry name" value="Small_drug/metabolite_transptr"/>
</dbReference>
<dbReference type="PANTHER" id="PTHR30561:SF0">
    <property type="entry name" value="GUANIDINIUM EXPORTER"/>
    <property type="match status" value="1"/>
</dbReference>
<keyword evidence="5 10" id="KW-1133">Transmembrane helix</keyword>
<keyword evidence="4 9" id="KW-0812">Transmembrane</keyword>
<dbReference type="EMBL" id="CP132976">
    <property type="protein sequence ID" value="WMD18323.1"/>
    <property type="molecule type" value="Genomic_DNA"/>
</dbReference>
<keyword evidence="2" id="KW-0813">Transport</keyword>
<feature type="transmembrane region" description="Helical" evidence="10">
    <location>
        <begin position="88"/>
        <end position="105"/>
    </location>
</feature>
<evidence type="ECO:0000256" key="1">
    <source>
        <dbReference type="ARBA" id="ARBA00004651"/>
    </source>
</evidence>
<keyword evidence="12" id="KW-1185">Reference proteome</keyword>
<feature type="transmembrane region" description="Helical" evidence="10">
    <location>
        <begin position="6"/>
        <end position="24"/>
    </location>
</feature>
<dbReference type="InterPro" id="IPR037185">
    <property type="entry name" value="EmrE-like"/>
</dbReference>
<proteinExistence type="inferred from homology"/>
<feature type="transmembrane region" description="Helical" evidence="10">
    <location>
        <begin position="31"/>
        <end position="54"/>
    </location>
</feature>
<dbReference type="InterPro" id="IPR045324">
    <property type="entry name" value="Small_multidrug_res"/>
</dbReference>
<evidence type="ECO:0000313" key="12">
    <source>
        <dbReference type="Proteomes" id="UP001234798"/>
    </source>
</evidence>
<evidence type="ECO:0000256" key="3">
    <source>
        <dbReference type="ARBA" id="ARBA00022475"/>
    </source>
</evidence>
<dbReference type="Gene3D" id="1.10.3730.20">
    <property type="match status" value="1"/>
</dbReference>
<dbReference type="Proteomes" id="UP001234798">
    <property type="component" value="Chromosome"/>
</dbReference>
<evidence type="ECO:0000256" key="5">
    <source>
        <dbReference type="ARBA" id="ARBA00022989"/>
    </source>
</evidence>